<evidence type="ECO:0000256" key="1">
    <source>
        <dbReference type="ARBA" id="ARBA00005474"/>
    </source>
</evidence>
<feature type="compositionally biased region" description="Low complexity" evidence="3">
    <location>
        <begin position="1"/>
        <end position="21"/>
    </location>
</feature>
<evidence type="ECO:0000313" key="5">
    <source>
        <dbReference type="EMBL" id="KAK8928790.1"/>
    </source>
</evidence>
<evidence type="ECO:0000256" key="2">
    <source>
        <dbReference type="SAM" id="Coils"/>
    </source>
</evidence>
<name>A0AAP0B5Y6_9ASPA</name>
<dbReference type="Pfam" id="PF03195">
    <property type="entry name" value="LOB"/>
    <property type="match status" value="1"/>
</dbReference>
<comment type="caution">
    <text evidence="5">The sequence shown here is derived from an EMBL/GenBank/DDBJ whole genome shotgun (WGS) entry which is preliminary data.</text>
</comment>
<proteinExistence type="inferred from homology"/>
<dbReference type="PANTHER" id="PTHR31301:SF206">
    <property type="entry name" value="LOB DOMAIN-CONTAINING PROTEIN 1"/>
    <property type="match status" value="1"/>
</dbReference>
<accession>A0AAP0B5Y6</accession>
<evidence type="ECO:0000256" key="3">
    <source>
        <dbReference type="SAM" id="MobiDB-lite"/>
    </source>
</evidence>
<dbReference type="EMBL" id="JBBWWQ010000015">
    <property type="protein sequence ID" value="KAK8928790.1"/>
    <property type="molecule type" value="Genomic_DNA"/>
</dbReference>
<feature type="domain" description="LOB" evidence="4">
    <location>
        <begin position="28"/>
        <end position="129"/>
    </location>
</feature>
<evidence type="ECO:0000313" key="6">
    <source>
        <dbReference type="Proteomes" id="UP001418222"/>
    </source>
</evidence>
<reference evidence="5 6" key="1">
    <citation type="journal article" date="2022" name="Nat. Plants">
        <title>Genomes of leafy and leafless Platanthera orchids illuminate the evolution of mycoheterotrophy.</title>
        <authorList>
            <person name="Li M.H."/>
            <person name="Liu K.W."/>
            <person name="Li Z."/>
            <person name="Lu H.C."/>
            <person name="Ye Q.L."/>
            <person name="Zhang D."/>
            <person name="Wang J.Y."/>
            <person name="Li Y.F."/>
            <person name="Zhong Z.M."/>
            <person name="Liu X."/>
            <person name="Yu X."/>
            <person name="Liu D.K."/>
            <person name="Tu X.D."/>
            <person name="Liu B."/>
            <person name="Hao Y."/>
            <person name="Liao X.Y."/>
            <person name="Jiang Y.T."/>
            <person name="Sun W.H."/>
            <person name="Chen J."/>
            <person name="Chen Y.Q."/>
            <person name="Ai Y."/>
            <person name="Zhai J.W."/>
            <person name="Wu S.S."/>
            <person name="Zhou Z."/>
            <person name="Hsiao Y.Y."/>
            <person name="Wu W.L."/>
            <person name="Chen Y.Y."/>
            <person name="Lin Y.F."/>
            <person name="Hsu J.L."/>
            <person name="Li C.Y."/>
            <person name="Wang Z.W."/>
            <person name="Zhao X."/>
            <person name="Zhong W.Y."/>
            <person name="Ma X.K."/>
            <person name="Ma L."/>
            <person name="Huang J."/>
            <person name="Chen G.Z."/>
            <person name="Huang M.Z."/>
            <person name="Huang L."/>
            <person name="Peng D.H."/>
            <person name="Luo Y.B."/>
            <person name="Zou S.Q."/>
            <person name="Chen S.P."/>
            <person name="Lan S."/>
            <person name="Tsai W.C."/>
            <person name="Van de Peer Y."/>
            <person name="Liu Z.J."/>
        </authorList>
    </citation>
    <scope>NUCLEOTIDE SEQUENCE [LARGE SCALE GENOMIC DNA]</scope>
    <source>
        <strain evidence="5">Lor287</strain>
    </source>
</reference>
<dbReference type="Proteomes" id="UP001418222">
    <property type="component" value="Unassembled WGS sequence"/>
</dbReference>
<dbReference type="InterPro" id="IPR004883">
    <property type="entry name" value="LOB"/>
</dbReference>
<feature type="coiled-coil region" evidence="2">
    <location>
        <begin position="108"/>
        <end position="135"/>
    </location>
</feature>
<gene>
    <name evidence="5" type="primary">LBD4</name>
    <name evidence="5" type="ORF">KSP39_PZI017538</name>
</gene>
<keyword evidence="2" id="KW-0175">Coiled coil</keyword>
<evidence type="ECO:0000259" key="4">
    <source>
        <dbReference type="PROSITE" id="PS50891"/>
    </source>
</evidence>
<feature type="region of interest" description="Disordered" evidence="3">
    <location>
        <begin position="1"/>
        <end position="23"/>
    </location>
</feature>
<dbReference type="PANTHER" id="PTHR31301">
    <property type="entry name" value="LOB DOMAIN-CONTAINING PROTEIN 4-RELATED"/>
    <property type="match status" value="1"/>
</dbReference>
<comment type="similarity">
    <text evidence="1">Belongs to the LOB domain-containing protein family.</text>
</comment>
<protein>
    <submittedName>
        <fullName evidence="5">LOB domain-containing protein 4</fullName>
    </submittedName>
</protein>
<keyword evidence="6" id="KW-1185">Reference proteome</keyword>
<sequence length="187" mass="20101">MHLTDTSTATATGAESSFSHPIPSPAAPPCAACKILRRRCVEKCLLAPHFPPSEPLKFTTAHRIFGASNIIKLLHELPERDRADAVSSIVYEANARIRDPVYGCAGAVFKLQKQAAELQAQLARARADLIHVQTQHTNLLAVLMASSSMQTPAGHLPATVSPGFFYDGYAGNDSSGDGSVWEAFMWA</sequence>
<dbReference type="PROSITE" id="PS50891">
    <property type="entry name" value="LOB"/>
    <property type="match status" value="1"/>
</dbReference>
<organism evidence="5 6">
    <name type="scientific">Platanthera zijinensis</name>
    <dbReference type="NCBI Taxonomy" id="2320716"/>
    <lineage>
        <taxon>Eukaryota</taxon>
        <taxon>Viridiplantae</taxon>
        <taxon>Streptophyta</taxon>
        <taxon>Embryophyta</taxon>
        <taxon>Tracheophyta</taxon>
        <taxon>Spermatophyta</taxon>
        <taxon>Magnoliopsida</taxon>
        <taxon>Liliopsida</taxon>
        <taxon>Asparagales</taxon>
        <taxon>Orchidaceae</taxon>
        <taxon>Orchidoideae</taxon>
        <taxon>Orchideae</taxon>
        <taxon>Orchidinae</taxon>
        <taxon>Platanthera</taxon>
    </lineage>
</organism>
<dbReference type="AlphaFoldDB" id="A0AAP0B5Y6"/>